<proteinExistence type="predicted"/>
<name>A0A9W8B1H0_9FUNG</name>
<dbReference type="GO" id="GO:0006364">
    <property type="term" value="P:rRNA processing"/>
    <property type="evidence" value="ECO:0007669"/>
    <property type="project" value="UniProtKB-KW"/>
</dbReference>
<dbReference type="PANTHER" id="PTHR44215:SF1">
    <property type="entry name" value="WD REPEAT-CONTAINING PROTEIN 75"/>
    <property type="match status" value="1"/>
</dbReference>
<gene>
    <name evidence="10" type="primary">NAN1</name>
    <name evidence="10" type="ORF">H4R34_003107</name>
</gene>
<protein>
    <submittedName>
        <fullName evidence="10">NET1-associated nuclear protein 1</fullName>
    </submittedName>
</protein>
<accession>A0A9W8B1H0</accession>
<dbReference type="Proteomes" id="UP001151582">
    <property type="component" value="Unassembled WGS sequence"/>
</dbReference>
<dbReference type="SMART" id="SM00320">
    <property type="entry name" value="WD40"/>
    <property type="match status" value="6"/>
</dbReference>
<dbReference type="Pfam" id="PF23769">
    <property type="entry name" value="Beta-prop_WDR75_2nd"/>
    <property type="match status" value="1"/>
</dbReference>
<evidence type="ECO:0000256" key="5">
    <source>
        <dbReference type="ARBA" id="ARBA00022737"/>
    </source>
</evidence>
<dbReference type="InterPro" id="IPR001680">
    <property type="entry name" value="WD40_rpt"/>
</dbReference>
<keyword evidence="3" id="KW-0698">rRNA processing</keyword>
<feature type="domain" description="WD repeat-containing protein 75 second beta-propeller" evidence="9">
    <location>
        <begin position="470"/>
        <end position="747"/>
    </location>
</feature>
<comment type="caution">
    <text evidence="10">The sequence shown here is derived from an EMBL/GenBank/DDBJ whole genome shotgun (WGS) entry which is preliminary data.</text>
</comment>
<dbReference type="GO" id="GO:0003723">
    <property type="term" value="F:RNA binding"/>
    <property type="evidence" value="ECO:0007669"/>
    <property type="project" value="InterPro"/>
</dbReference>
<dbReference type="AlphaFoldDB" id="A0A9W8B1H0"/>
<dbReference type="Gene3D" id="2.130.10.10">
    <property type="entry name" value="YVTN repeat-like/Quinoprotein amine dehydrogenase"/>
    <property type="match status" value="2"/>
</dbReference>
<evidence type="ECO:0000256" key="2">
    <source>
        <dbReference type="ARBA" id="ARBA00022517"/>
    </source>
</evidence>
<keyword evidence="2" id="KW-0690">Ribosome biogenesis</keyword>
<dbReference type="SUPFAM" id="SSF50978">
    <property type="entry name" value="WD40 repeat-like"/>
    <property type="match status" value="3"/>
</dbReference>
<keyword evidence="7" id="KW-0539">Nucleus</keyword>
<keyword evidence="4 8" id="KW-0853">WD repeat</keyword>
<evidence type="ECO:0000256" key="8">
    <source>
        <dbReference type="PROSITE-ProRule" id="PRU00221"/>
    </source>
</evidence>
<dbReference type="InterPro" id="IPR015943">
    <property type="entry name" value="WD40/YVTN_repeat-like_dom_sf"/>
</dbReference>
<feature type="repeat" description="WD" evidence="8">
    <location>
        <begin position="316"/>
        <end position="351"/>
    </location>
</feature>
<evidence type="ECO:0000256" key="6">
    <source>
        <dbReference type="ARBA" id="ARBA00023163"/>
    </source>
</evidence>
<keyword evidence="11" id="KW-1185">Reference proteome</keyword>
<keyword evidence="5" id="KW-0677">Repeat</keyword>
<keyword evidence="6" id="KW-0804">Transcription</keyword>
<dbReference type="PROSITE" id="PS50082">
    <property type="entry name" value="WD_REPEATS_2"/>
    <property type="match status" value="1"/>
</dbReference>
<evidence type="ECO:0000313" key="10">
    <source>
        <dbReference type="EMBL" id="KAJ1978700.1"/>
    </source>
</evidence>
<dbReference type="GO" id="GO:0045943">
    <property type="term" value="P:positive regulation of transcription by RNA polymerase I"/>
    <property type="evidence" value="ECO:0007669"/>
    <property type="project" value="InterPro"/>
</dbReference>
<evidence type="ECO:0000259" key="9">
    <source>
        <dbReference type="Pfam" id="PF23769"/>
    </source>
</evidence>
<dbReference type="InterPro" id="IPR053826">
    <property type="entry name" value="WDR75"/>
</dbReference>
<dbReference type="InterPro" id="IPR036322">
    <property type="entry name" value="WD40_repeat_dom_sf"/>
</dbReference>
<dbReference type="PANTHER" id="PTHR44215">
    <property type="entry name" value="WD REPEAT-CONTAINING PROTEIN 75"/>
    <property type="match status" value="1"/>
</dbReference>
<dbReference type="InterPro" id="IPR057644">
    <property type="entry name" value="Beta-prop_WDR75_2nd"/>
</dbReference>
<comment type="subcellular location">
    <subcellularLocation>
        <location evidence="1">Nucleus</location>
        <location evidence="1">Nucleolus</location>
    </subcellularLocation>
</comment>
<dbReference type="GO" id="GO:2000234">
    <property type="term" value="P:positive regulation of rRNA processing"/>
    <property type="evidence" value="ECO:0007669"/>
    <property type="project" value="TreeGrafter"/>
</dbReference>
<sequence>MPSPYPRGKPSRPPAAGRATIHDIVPVPPNFLTQKRDYFHEVNVQPYTQLVYNNFYHKLYAPSENPPGPSDQGLACVQQSGGDIAFNGVQVSTDSRYLVTYKSFIVLVYNVVNAQKVLSFTVPSTITACLIHPTEPNLVYISTRSGHLGLWNFLNGTRLASWNIGFRATKLLQSASAPDTIFAWTMDFDKPYTIGPQWVPTSHRLIRLTFSTESQQPPVQHLVHRSAGLLNVALSPSGRFLGAAEGTFLLLWDTHQLDFAPNGVAPHSRLNTKALISCIAFHPAEGAVAVGMQNGQILVYYVLGNLGQRRPVRSLYHWHSVEVQSLAFTADGSYMCSCGMEGVVVSWQMDTRLKDFLPRLGAPARHIVMAPNQREIVLVLANGSVHILPTLQADARSTIRFTRLHEGMVQSARFSSLSSGLVVHPLTQNLAYGTLFSSIQLYDSFADQACGEIILCDTSRATKDPTTSSQRIQVQHIAFSTDGSWVVINERRGSDENLLFWQYNSATNKYQGPNTCVVAPHRGEMRSMAVQPTESDRSSEAKAPLVVTTGQDNLFKIWHHQTRRKVVSKNNHNGPASQGAKVTVESQYWDCRTAMSYRDYDISTAAFSSDGSVLAVVFYSMITLWDPFTAVRQQVLMSVPTSMPLQSAHFAGPTPYVVAISKCQVTVWNLLTNSIWWTSRVNVVKVAYHPDAAVFAVLVKRTVRNTTGSVLALHIYHASSPVPIAVRTVMASHYILGMAFVTRKLVDPSPAGIAQSQRMFTSTDLRHDPRVLLGDEAVDRQTLAQSSLVTMLASGQLVTYVYDTPDQSDDPVAYHPSVRPITEEAASASTQESASALGRTNVFYDDAHPNLFHGRAKSLFSSLYGALRKPQASQARSGANAILPHFSTKHHAALQANLQRLSLLETPSHLLPGVHDLYKTLATTTLQTIDEVSALQSRDQTSQMATEAMQLEDSALGSQRTVTAMPLQTRSGRYPWVPPSTEASTDSTRALTAVLQESQVSDGRGNASVASLTKPSASLVAYFQSQLKL</sequence>
<reference evidence="10" key="1">
    <citation type="submission" date="2022-07" db="EMBL/GenBank/DDBJ databases">
        <title>Phylogenomic reconstructions and comparative analyses of Kickxellomycotina fungi.</title>
        <authorList>
            <person name="Reynolds N.K."/>
            <person name="Stajich J.E."/>
            <person name="Barry K."/>
            <person name="Grigoriev I.V."/>
            <person name="Crous P."/>
            <person name="Smith M.E."/>
        </authorList>
    </citation>
    <scope>NUCLEOTIDE SEQUENCE</scope>
    <source>
        <strain evidence="10">RSA 567</strain>
    </source>
</reference>
<evidence type="ECO:0000313" key="11">
    <source>
        <dbReference type="Proteomes" id="UP001151582"/>
    </source>
</evidence>
<organism evidence="10 11">
    <name type="scientific">Dimargaris verticillata</name>
    <dbReference type="NCBI Taxonomy" id="2761393"/>
    <lineage>
        <taxon>Eukaryota</taxon>
        <taxon>Fungi</taxon>
        <taxon>Fungi incertae sedis</taxon>
        <taxon>Zoopagomycota</taxon>
        <taxon>Kickxellomycotina</taxon>
        <taxon>Dimargaritomycetes</taxon>
        <taxon>Dimargaritales</taxon>
        <taxon>Dimargaritaceae</taxon>
        <taxon>Dimargaris</taxon>
    </lineage>
</organism>
<evidence type="ECO:0000256" key="4">
    <source>
        <dbReference type="ARBA" id="ARBA00022574"/>
    </source>
</evidence>
<dbReference type="GO" id="GO:0032040">
    <property type="term" value="C:small-subunit processome"/>
    <property type="evidence" value="ECO:0007669"/>
    <property type="project" value="InterPro"/>
</dbReference>
<dbReference type="EMBL" id="JANBQB010000261">
    <property type="protein sequence ID" value="KAJ1978700.1"/>
    <property type="molecule type" value="Genomic_DNA"/>
</dbReference>
<evidence type="ECO:0000256" key="7">
    <source>
        <dbReference type="ARBA" id="ARBA00023242"/>
    </source>
</evidence>
<dbReference type="Pfam" id="PF23869">
    <property type="entry name" value="Beta-prop_WDR75_1st"/>
    <property type="match status" value="1"/>
</dbReference>
<evidence type="ECO:0000256" key="3">
    <source>
        <dbReference type="ARBA" id="ARBA00022552"/>
    </source>
</evidence>
<evidence type="ECO:0000256" key="1">
    <source>
        <dbReference type="ARBA" id="ARBA00004604"/>
    </source>
</evidence>
<dbReference type="OrthoDB" id="4096at2759"/>